<dbReference type="EMBL" id="CP029803">
    <property type="protein sequence ID" value="AWT59012.1"/>
    <property type="molecule type" value="Genomic_DNA"/>
</dbReference>
<reference evidence="5 6" key="1">
    <citation type="submission" date="2018-06" db="EMBL/GenBank/DDBJ databases">
        <title>Draft Genome Sequence of a Novel Marine Bacterium Related to the Verrucomicrobia.</title>
        <authorList>
            <person name="Vosseberg J."/>
            <person name="Martijn J."/>
            <person name="Ettema T.J.G."/>
        </authorList>
    </citation>
    <scope>NUCLEOTIDE SEQUENCE [LARGE SCALE GENOMIC DNA]</scope>
    <source>
        <strain evidence="5">TARA_B100001123</strain>
    </source>
</reference>
<dbReference type="PROSITE" id="PS51387">
    <property type="entry name" value="FAD_PCMH"/>
    <property type="match status" value="1"/>
</dbReference>
<evidence type="ECO:0000256" key="1">
    <source>
        <dbReference type="ARBA" id="ARBA00022630"/>
    </source>
</evidence>
<dbReference type="SUPFAM" id="SSF55447">
    <property type="entry name" value="CO dehydrogenase flavoprotein C-terminal domain-like"/>
    <property type="match status" value="1"/>
</dbReference>
<dbReference type="InterPro" id="IPR051312">
    <property type="entry name" value="Diverse_Substr_Oxidored"/>
</dbReference>
<dbReference type="SUPFAM" id="SSF56176">
    <property type="entry name" value="FAD-binding/transporter-associated domain-like"/>
    <property type="match status" value="1"/>
</dbReference>
<proteinExistence type="predicted"/>
<protein>
    <submittedName>
        <fullName evidence="5">Carbon monoxide dehydrogenase medium chain</fullName>
        <ecNumber evidence="5">1.2.5.3</ecNumber>
    </submittedName>
</protein>
<name>A0A2Z4ANI5_9BACT</name>
<dbReference type="GO" id="GO:0008805">
    <property type="term" value="F:carbon-monoxide oxygenase activity"/>
    <property type="evidence" value="ECO:0007669"/>
    <property type="project" value="UniProtKB-EC"/>
</dbReference>
<dbReference type="InterPro" id="IPR016166">
    <property type="entry name" value="FAD-bd_PCMH"/>
</dbReference>
<keyword evidence="2" id="KW-0274">FAD</keyword>
<dbReference type="InterPro" id="IPR036318">
    <property type="entry name" value="FAD-bd_PCMH-like_sf"/>
</dbReference>
<dbReference type="InterPro" id="IPR036683">
    <property type="entry name" value="CO_DH_flav_C_dom_sf"/>
</dbReference>
<dbReference type="PANTHER" id="PTHR42659:SF2">
    <property type="entry name" value="XANTHINE DEHYDROGENASE SUBUNIT C-RELATED"/>
    <property type="match status" value="1"/>
</dbReference>
<dbReference type="Proteomes" id="UP000247465">
    <property type="component" value="Chromosome"/>
</dbReference>
<evidence type="ECO:0000256" key="2">
    <source>
        <dbReference type="ARBA" id="ARBA00022827"/>
    </source>
</evidence>
<dbReference type="Gene3D" id="3.30.43.10">
    <property type="entry name" value="Uridine Diphospho-n-acetylenolpyruvylglucosamine Reductase, domain 2"/>
    <property type="match status" value="1"/>
</dbReference>
<dbReference type="InterPro" id="IPR016167">
    <property type="entry name" value="FAD-bd_PCMH_sub1"/>
</dbReference>
<dbReference type="KEGG" id="mtar:DF168_00185"/>
<dbReference type="AlphaFoldDB" id="A0A2Z4ANI5"/>
<evidence type="ECO:0000259" key="4">
    <source>
        <dbReference type="PROSITE" id="PS51387"/>
    </source>
</evidence>
<evidence type="ECO:0000256" key="3">
    <source>
        <dbReference type="ARBA" id="ARBA00023002"/>
    </source>
</evidence>
<evidence type="ECO:0000313" key="5">
    <source>
        <dbReference type="EMBL" id="AWT59012.1"/>
    </source>
</evidence>
<dbReference type="Gene3D" id="3.30.390.50">
    <property type="entry name" value="CO dehydrogenase flavoprotein, C-terminal domain"/>
    <property type="match status" value="1"/>
</dbReference>
<evidence type="ECO:0000313" key="6">
    <source>
        <dbReference type="Proteomes" id="UP000247465"/>
    </source>
</evidence>
<dbReference type="Pfam" id="PF00941">
    <property type="entry name" value="FAD_binding_5"/>
    <property type="match status" value="1"/>
</dbReference>
<dbReference type="InterPro" id="IPR005107">
    <property type="entry name" value="CO_DH_flav_C"/>
</dbReference>
<dbReference type="InterPro" id="IPR016169">
    <property type="entry name" value="FAD-bd_PCMH_sub2"/>
</dbReference>
<keyword evidence="3 5" id="KW-0560">Oxidoreductase</keyword>
<dbReference type="EC" id="1.2.5.3" evidence="5"/>
<keyword evidence="1" id="KW-0285">Flavoprotein</keyword>
<dbReference type="Pfam" id="PF03450">
    <property type="entry name" value="CO_deh_flav_C"/>
    <property type="match status" value="1"/>
</dbReference>
<organism evidence="5 6">
    <name type="scientific">Candidatus Moanibacter tarae</name>
    <dbReference type="NCBI Taxonomy" id="2200854"/>
    <lineage>
        <taxon>Bacteria</taxon>
        <taxon>Pseudomonadati</taxon>
        <taxon>Verrucomicrobiota</taxon>
        <taxon>Opitutia</taxon>
        <taxon>Puniceicoccales</taxon>
        <taxon>Puniceicoccales incertae sedis</taxon>
        <taxon>Candidatus Moanibacter</taxon>
    </lineage>
</organism>
<feature type="domain" description="FAD-binding PCMH-type" evidence="4">
    <location>
        <begin position="1"/>
        <end position="176"/>
    </location>
</feature>
<dbReference type="Gene3D" id="3.30.465.10">
    <property type="match status" value="1"/>
</dbReference>
<sequence>MKDFQFCSPRSLDEAVGLMSEEGVKARGFAGGTDVLVQLRAKRFEIDRLVDMKQVPELNDLQLESTKGLRIGASVPCHQVYEDKSICSVYPGLIDSIAIIGGIQIQGRASIGGNLCNASPSADSIPTLIVYGAQCEIAGKNGMRSIGVEDFCVGPGKSVLDEGEILVAVNIPTPAPNSGAHYLRFIPRNEMDIAVVGAGAAVELEEDLQTIKKARIAFGAVAPTPLLASEAGDLLSGKEAGEESYEAAASVAQSIVSPITDMRGTKEFRIHLTGVLTKRALRGAVARARGEFVPNAVEEAKAS</sequence>
<dbReference type="PANTHER" id="PTHR42659">
    <property type="entry name" value="XANTHINE DEHYDROGENASE SUBUNIT C-RELATED"/>
    <property type="match status" value="1"/>
</dbReference>
<dbReference type="InterPro" id="IPR002346">
    <property type="entry name" value="Mopterin_DH_FAD-bd"/>
</dbReference>
<gene>
    <name evidence="5" type="primary">cutM</name>
    <name evidence="5" type="ORF">DF168_00185</name>
</gene>
<dbReference type="SMART" id="SM01092">
    <property type="entry name" value="CO_deh_flav_C"/>
    <property type="match status" value="1"/>
</dbReference>
<dbReference type="GO" id="GO:0071949">
    <property type="term" value="F:FAD binding"/>
    <property type="evidence" value="ECO:0007669"/>
    <property type="project" value="InterPro"/>
</dbReference>
<accession>A0A2Z4ANI5</accession>